<name>A0AAN8MSF2_9PEZI</name>
<keyword evidence="3" id="KW-0808">Transferase</keyword>
<dbReference type="SUPFAM" id="SSF56112">
    <property type="entry name" value="Protein kinase-like (PK-like)"/>
    <property type="match status" value="1"/>
</dbReference>
<dbReference type="GO" id="GO:0016301">
    <property type="term" value="F:kinase activity"/>
    <property type="evidence" value="ECO:0007669"/>
    <property type="project" value="UniProtKB-UniRule"/>
</dbReference>
<evidence type="ECO:0000256" key="1">
    <source>
        <dbReference type="ARBA" id="ARBA00011961"/>
    </source>
</evidence>
<dbReference type="Gene3D" id="3.90.1200.10">
    <property type="match status" value="1"/>
</dbReference>
<sequence>MTRARDEALAAALGLDPSRITISSIGGGSGFASTLRIQSGDKQFFVKTGIGESSRIMFEGEYESLNAIYNTAPELCPRPIAHGELHSGSYFLATEFLELTGGFSRRRGSGGGDTLALKLGKLHSQPAPSNGKYGFPVTTCCGSTPQDNTYETTWPSFFINRRLLPILKACIESNGSQPDLTNHVNRTIPVANYLLSRLSSPSSQPVVVHGDLWSGNQSNGSIPPRIPNPTPVVFDPSGCYAPAEYDHGIMKMFGGFGANFWKEYETVVPRGGPCDEYEDRVTLYRLYHTLNHFALFGGGYKSNAIGIMQELQIKYADRIDVQRKPIVLEGN</sequence>
<keyword evidence="3" id="KW-0418">Kinase</keyword>
<keyword evidence="5" id="KW-1185">Reference proteome</keyword>
<dbReference type="EMBL" id="JAVHNR010000012">
    <property type="protein sequence ID" value="KAK6329853.1"/>
    <property type="molecule type" value="Genomic_DNA"/>
</dbReference>
<dbReference type="GO" id="GO:0102193">
    <property type="term" value="F:protein-ribulosamine 3-kinase activity"/>
    <property type="evidence" value="ECO:0007669"/>
    <property type="project" value="UniProtKB-EC"/>
</dbReference>
<dbReference type="PANTHER" id="PTHR12149:SF8">
    <property type="entry name" value="PROTEIN-RIBULOSAMINE 3-KINASE"/>
    <property type="match status" value="1"/>
</dbReference>
<dbReference type="Gene3D" id="3.30.200.20">
    <property type="entry name" value="Phosphorylase Kinase, domain 1"/>
    <property type="match status" value="1"/>
</dbReference>
<evidence type="ECO:0000256" key="2">
    <source>
        <dbReference type="ARBA" id="ARBA00048655"/>
    </source>
</evidence>
<proteinExistence type="inferred from homology"/>
<protein>
    <recommendedName>
        <fullName evidence="1">protein-ribulosamine 3-kinase</fullName>
        <ecNumber evidence="1">2.7.1.172</ecNumber>
    </recommendedName>
</protein>
<evidence type="ECO:0000256" key="3">
    <source>
        <dbReference type="PIRNR" id="PIRNR006221"/>
    </source>
</evidence>
<dbReference type="AlphaFoldDB" id="A0AAN8MSF2"/>
<comment type="caution">
    <text evidence="4">The sequence shown here is derived from an EMBL/GenBank/DDBJ whole genome shotgun (WGS) entry which is preliminary data.</text>
</comment>
<dbReference type="PIRSF" id="PIRSF006221">
    <property type="entry name" value="Ketosamine-3-kinase"/>
    <property type="match status" value="1"/>
</dbReference>
<dbReference type="PANTHER" id="PTHR12149">
    <property type="entry name" value="FRUCTOSAMINE 3 KINASE-RELATED PROTEIN"/>
    <property type="match status" value="1"/>
</dbReference>
<dbReference type="InterPro" id="IPR011009">
    <property type="entry name" value="Kinase-like_dom_sf"/>
</dbReference>
<gene>
    <name evidence="4" type="ORF">TWF718_003285</name>
</gene>
<organism evidence="4 5">
    <name type="scientific">Orbilia javanica</name>
    <dbReference type="NCBI Taxonomy" id="47235"/>
    <lineage>
        <taxon>Eukaryota</taxon>
        <taxon>Fungi</taxon>
        <taxon>Dikarya</taxon>
        <taxon>Ascomycota</taxon>
        <taxon>Pezizomycotina</taxon>
        <taxon>Orbiliomycetes</taxon>
        <taxon>Orbiliales</taxon>
        <taxon>Orbiliaceae</taxon>
        <taxon>Orbilia</taxon>
    </lineage>
</organism>
<comment type="catalytic activity">
    <reaction evidence="2">
        <text>N(6)-D-ribulosyl-L-lysyl-[protein] + ATP = N(6)-(3-O-phospho-D-ribulosyl)-L-lysyl-[protein] + ADP + H(+)</text>
        <dbReference type="Rhea" id="RHEA:48432"/>
        <dbReference type="Rhea" id="RHEA-COMP:12103"/>
        <dbReference type="Rhea" id="RHEA-COMP:12104"/>
        <dbReference type="ChEBI" id="CHEBI:15378"/>
        <dbReference type="ChEBI" id="CHEBI:30616"/>
        <dbReference type="ChEBI" id="CHEBI:90418"/>
        <dbReference type="ChEBI" id="CHEBI:90420"/>
        <dbReference type="ChEBI" id="CHEBI:456216"/>
        <dbReference type="EC" id="2.7.1.172"/>
    </reaction>
    <physiologicalReaction direction="left-to-right" evidence="2">
        <dbReference type="Rhea" id="RHEA:48433"/>
    </physiologicalReaction>
</comment>
<dbReference type="Pfam" id="PF03881">
    <property type="entry name" value="Fructosamin_kin"/>
    <property type="match status" value="1"/>
</dbReference>
<reference evidence="4 5" key="1">
    <citation type="submission" date="2019-10" db="EMBL/GenBank/DDBJ databases">
        <authorList>
            <person name="Palmer J.M."/>
        </authorList>
    </citation>
    <scope>NUCLEOTIDE SEQUENCE [LARGE SCALE GENOMIC DNA]</scope>
    <source>
        <strain evidence="4 5">TWF718</strain>
    </source>
</reference>
<dbReference type="FunFam" id="3.90.1200.10:FF:000018">
    <property type="entry name" value="Fructosamine-3-kinase, putative"/>
    <property type="match status" value="1"/>
</dbReference>
<dbReference type="EC" id="2.7.1.172" evidence="1"/>
<comment type="similarity">
    <text evidence="3">Belongs to the fructosamine kinase family.</text>
</comment>
<accession>A0AAN8MSF2</accession>
<evidence type="ECO:0000313" key="4">
    <source>
        <dbReference type="EMBL" id="KAK6329853.1"/>
    </source>
</evidence>
<evidence type="ECO:0000313" key="5">
    <source>
        <dbReference type="Proteomes" id="UP001313282"/>
    </source>
</evidence>
<dbReference type="Proteomes" id="UP001313282">
    <property type="component" value="Unassembled WGS sequence"/>
</dbReference>
<dbReference type="InterPro" id="IPR016477">
    <property type="entry name" value="Fructo-/Ketosamine-3-kinase"/>
</dbReference>